<keyword evidence="1" id="KW-1133">Transmembrane helix</keyword>
<feature type="transmembrane region" description="Helical" evidence="1">
    <location>
        <begin position="223"/>
        <end position="243"/>
    </location>
</feature>
<name>A0A1H1DUI7_9ACTN</name>
<evidence type="ECO:0000256" key="1">
    <source>
        <dbReference type="SAM" id="Phobius"/>
    </source>
</evidence>
<dbReference type="Proteomes" id="UP000217103">
    <property type="component" value="Unassembled WGS sequence"/>
</dbReference>
<dbReference type="OrthoDB" id="4337585at2"/>
<evidence type="ECO:0000313" key="3">
    <source>
        <dbReference type="Proteomes" id="UP000217103"/>
    </source>
</evidence>
<dbReference type="STRING" id="35622.SAMN04489764_2167"/>
<proteinExistence type="predicted"/>
<protein>
    <recommendedName>
        <fullName evidence="4">DUF2812 domain-containing protein</fullName>
    </recommendedName>
</protein>
<dbReference type="EMBL" id="FNKK01000002">
    <property type="protein sequence ID" value="SDQ79888.1"/>
    <property type="molecule type" value="Genomic_DNA"/>
</dbReference>
<evidence type="ECO:0008006" key="4">
    <source>
        <dbReference type="Google" id="ProtNLM"/>
    </source>
</evidence>
<evidence type="ECO:0000313" key="2">
    <source>
        <dbReference type="EMBL" id="SDQ79888.1"/>
    </source>
</evidence>
<gene>
    <name evidence="2" type="ORF">SAMN04489764_2167</name>
</gene>
<accession>A0A1H1DUI7</accession>
<dbReference type="RefSeq" id="WP_093258913.1">
    <property type="nucleotide sequence ID" value="NZ_FNKK01000002.1"/>
</dbReference>
<reference evidence="2 3" key="1">
    <citation type="submission" date="2016-10" db="EMBL/GenBank/DDBJ databases">
        <authorList>
            <person name="de Groot N.N."/>
        </authorList>
    </citation>
    <scope>NUCLEOTIDE SEQUENCE [LARGE SCALE GENOMIC DNA]</scope>
    <source>
        <strain evidence="2 3">DSM 43794</strain>
    </source>
</reference>
<sequence>MGDNGVRDAYFTDLAARLRERGVTEERITATIDDLATYLSESGTDPEEEFGPAADFARRLCADDEAAGDAASAPASGTWKWTADIFIDQQRLNEFGAQGWEVETVDKNGMFVSRRDPERPQRWEYRREVVRPARRAALAESLAPDGWEPCGTWWYYAYFKRPLAASVGPKAEVDSPPPAPRARLFLSGRYYLLAACTIILLVLAAVVIGWMLDSVTPIEILDYAAGAVVGAAVAFAVGLWVILRNRDS</sequence>
<keyword evidence="1" id="KW-0812">Transmembrane</keyword>
<organism evidence="2 3">
    <name type="scientific">Thermostaphylospora chromogena</name>
    <dbReference type="NCBI Taxonomy" id="35622"/>
    <lineage>
        <taxon>Bacteria</taxon>
        <taxon>Bacillati</taxon>
        <taxon>Actinomycetota</taxon>
        <taxon>Actinomycetes</taxon>
        <taxon>Streptosporangiales</taxon>
        <taxon>Thermomonosporaceae</taxon>
        <taxon>Thermostaphylospora</taxon>
    </lineage>
</organism>
<keyword evidence="1" id="KW-0472">Membrane</keyword>
<keyword evidence="3" id="KW-1185">Reference proteome</keyword>
<dbReference type="AlphaFoldDB" id="A0A1H1DUI7"/>
<feature type="transmembrane region" description="Helical" evidence="1">
    <location>
        <begin position="190"/>
        <end position="211"/>
    </location>
</feature>